<dbReference type="PANTHER" id="PTHR48153:SF3">
    <property type="entry name" value="INACTIVE UFM1-SPECIFIC PROTEASE 1"/>
    <property type="match status" value="1"/>
</dbReference>
<feature type="domain" description="UFSP1/2/DUB catalytic" evidence="3">
    <location>
        <begin position="8"/>
        <end position="138"/>
    </location>
</feature>
<comment type="similarity">
    <text evidence="1">Belongs to the peptidase C78 family.</text>
</comment>
<evidence type="ECO:0000256" key="2">
    <source>
        <dbReference type="ARBA" id="ARBA00022801"/>
    </source>
</evidence>
<dbReference type="Pfam" id="PF07910">
    <property type="entry name" value="Peptidase_C78"/>
    <property type="match status" value="1"/>
</dbReference>
<organism evidence="4 5">
    <name type="scientific">Mya arenaria</name>
    <name type="common">Soft-shell clam</name>
    <dbReference type="NCBI Taxonomy" id="6604"/>
    <lineage>
        <taxon>Eukaryota</taxon>
        <taxon>Metazoa</taxon>
        <taxon>Spiralia</taxon>
        <taxon>Lophotrochozoa</taxon>
        <taxon>Mollusca</taxon>
        <taxon>Bivalvia</taxon>
        <taxon>Autobranchia</taxon>
        <taxon>Heteroconchia</taxon>
        <taxon>Euheterodonta</taxon>
        <taxon>Imparidentia</taxon>
        <taxon>Neoheterodontei</taxon>
        <taxon>Myida</taxon>
        <taxon>Myoidea</taxon>
        <taxon>Myidae</taxon>
        <taxon>Mya</taxon>
    </lineage>
</organism>
<evidence type="ECO:0000259" key="3">
    <source>
        <dbReference type="Pfam" id="PF07910"/>
    </source>
</evidence>
<dbReference type="Gene3D" id="3.90.70.130">
    <property type="match status" value="1"/>
</dbReference>
<keyword evidence="2" id="KW-0378">Hydrolase</keyword>
<protein>
    <submittedName>
        <fullName evidence="4">UFSP2-like protein</fullName>
    </submittedName>
</protein>
<gene>
    <name evidence="4" type="ORF">MAR_017043</name>
</gene>
<sequence length="148" mass="16405">MVLSDKTPADVPSIPKIQEALVTMEDKPSSFKGSCEWIGSFEVCLCLDNFYDVPCKIIHISSGSELPNHLDEIIEHINTYGSPIMMGVVGACTSPAALLIVDPHYVGPTVSKEELQANGWVQWKTMDHFMHHTFYNLCLPRLVLGSKT</sequence>
<dbReference type="PANTHER" id="PTHR48153">
    <property type="entry name" value="UFM1-SPECIFIC PROTEASE 2"/>
    <property type="match status" value="1"/>
</dbReference>
<evidence type="ECO:0000313" key="5">
    <source>
        <dbReference type="Proteomes" id="UP001164746"/>
    </source>
</evidence>
<proteinExistence type="inferred from homology"/>
<dbReference type="EMBL" id="CP111017">
    <property type="protein sequence ID" value="WAR07085.1"/>
    <property type="molecule type" value="Genomic_DNA"/>
</dbReference>
<dbReference type="InterPro" id="IPR012462">
    <property type="entry name" value="UFSP1/2_DUB_cat"/>
</dbReference>
<evidence type="ECO:0000313" key="4">
    <source>
        <dbReference type="EMBL" id="WAR07085.1"/>
    </source>
</evidence>
<keyword evidence="5" id="KW-1185">Reference proteome</keyword>
<name>A0ABY7EAM1_MYAAR</name>
<reference evidence="4" key="1">
    <citation type="submission" date="2022-11" db="EMBL/GenBank/DDBJ databases">
        <title>Centuries of genome instability and evolution in soft-shell clam transmissible cancer (bioRxiv).</title>
        <authorList>
            <person name="Hart S.F.M."/>
            <person name="Yonemitsu M.A."/>
            <person name="Giersch R.M."/>
            <person name="Beal B.F."/>
            <person name="Arriagada G."/>
            <person name="Davis B.W."/>
            <person name="Ostrander E.A."/>
            <person name="Goff S.P."/>
            <person name="Metzger M.J."/>
        </authorList>
    </citation>
    <scope>NUCLEOTIDE SEQUENCE</scope>
    <source>
        <strain evidence="4">MELC-2E11</strain>
        <tissue evidence="4">Siphon/mantle</tissue>
    </source>
</reference>
<accession>A0ABY7EAM1</accession>
<dbReference type="Proteomes" id="UP001164746">
    <property type="component" value="Chromosome 6"/>
</dbReference>
<evidence type="ECO:0000256" key="1">
    <source>
        <dbReference type="ARBA" id="ARBA00008552"/>
    </source>
</evidence>